<comment type="caution">
    <text evidence="1">The sequence shown here is derived from an EMBL/GenBank/DDBJ whole genome shotgun (WGS) entry which is preliminary data.</text>
</comment>
<evidence type="ECO:0000313" key="2">
    <source>
        <dbReference type="Proteomes" id="UP001500841"/>
    </source>
</evidence>
<dbReference type="RefSeq" id="WP_345106961.1">
    <property type="nucleotide sequence ID" value="NZ_BAABCV010000014.1"/>
</dbReference>
<keyword evidence="2" id="KW-1185">Reference proteome</keyword>
<dbReference type="SUPFAM" id="SSF53756">
    <property type="entry name" value="UDP-Glycosyltransferase/glycogen phosphorylase"/>
    <property type="match status" value="1"/>
</dbReference>
<dbReference type="Pfam" id="PF13528">
    <property type="entry name" value="Glyco_trans_1_3"/>
    <property type="match status" value="1"/>
</dbReference>
<name>A0ABP7X463_9SPHI</name>
<organism evidence="1 2">
    <name type="scientific">Mucilaginibacter panaciglaebae</name>
    <dbReference type="NCBI Taxonomy" id="502331"/>
    <lineage>
        <taxon>Bacteria</taxon>
        <taxon>Pseudomonadati</taxon>
        <taxon>Bacteroidota</taxon>
        <taxon>Sphingobacteriia</taxon>
        <taxon>Sphingobacteriales</taxon>
        <taxon>Sphingobacteriaceae</taxon>
        <taxon>Mucilaginibacter</taxon>
    </lineage>
</organism>
<reference evidence="2" key="1">
    <citation type="journal article" date="2019" name="Int. J. Syst. Evol. Microbiol.">
        <title>The Global Catalogue of Microorganisms (GCM) 10K type strain sequencing project: providing services to taxonomists for standard genome sequencing and annotation.</title>
        <authorList>
            <consortium name="The Broad Institute Genomics Platform"/>
            <consortium name="The Broad Institute Genome Sequencing Center for Infectious Disease"/>
            <person name="Wu L."/>
            <person name="Ma J."/>
        </authorList>
    </citation>
    <scope>NUCLEOTIDE SEQUENCE [LARGE SCALE GENOMIC DNA]</scope>
    <source>
        <strain evidence="2">JCM 17085</strain>
    </source>
</reference>
<gene>
    <name evidence="1" type="ORF">GCM10022392_32390</name>
</gene>
<evidence type="ECO:0000313" key="1">
    <source>
        <dbReference type="EMBL" id="GAA4104348.1"/>
    </source>
</evidence>
<proteinExistence type="predicted"/>
<dbReference type="EMBL" id="BAABCV010000014">
    <property type="protein sequence ID" value="GAA4104348.1"/>
    <property type="molecule type" value="Genomic_DNA"/>
</dbReference>
<dbReference type="Proteomes" id="UP001500841">
    <property type="component" value="Unassembled WGS sequence"/>
</dbReference>
<dbReference type="Gene3D" id="3.40.50.2000">
    <property type="entry name" value="Glycogen Phosphorylase B"/>
    <property type="match status" value="1"/>
</dbReference>
<sequence length="340" mass="38724">MKILYAIQGTGNGHLSRSMDIVPLLKKMCDVDVLVSGTQGDLNLPFPIKYKLHGFGFVFGKSGGVDLWASFMKSRFRKFIREIKNLPIEKYDLVINDFEPVSAWACYLNNKPCIGLSHQAAVLHDKAPKPEDTDMIGRLILKNYAPVTAQFGFHFKALDKNIFTPVIRQQVREQQIGNKGHYTVYLPAYDDKRLLKRLSEFKDIQWDVFSKHNKKAFTHKNVSIQPIESKAFVKSMAQSAGVLCGGGFETPAEALFLKKKLLVIPMKNQYEQQLNAELLKEMGVPVIKSLKPKHDEKIMNWLQNGQVVKVNYPDNTQQILDQLFERFAETSYQNVQLATS</sequence>
<accession>A0ABP7X463</accession>
<protein>
    <submittedName>
        <fullName evidence="1">Glycosyltransferase family protein</fullName>
    </submittedName>
</protein>